<dbReference type="AlphaFoldDB" id="A0A6A6VEM8"/>
<protein>
    <submittedName>
        <fullName evidence="2">Uncharacterized protein</fullName>
    </submittedName>
</protein>
<dbReference type="EMBL" id="MU006572">
    <property type="protein sequence ID" value="KAF2747621.1"/>
    <property type="molecule type" value="Genomic_DNA"/>
</dbReference>
<evidence type="ECO:0000313" key="2">
    <source>
        <dbReference type="EMBL" id="KAF2747621.1"/>
    </source>
</evidence>
<gene>
    <name evidence="2" type="ORF">M011DRAFT_458462</name>
</gene>
<accession>A0A6A6VEM8</accession>
<sequence length="283" mass="31044">MHASFIPHVYHFILSSSSLRHRWHPNRTQKTLRNTGPQVIPTACYTSVVTMTTGVVRNVSQTPGTKSNFSNPAPYIPALSPYVACMKAQKVIRRQVGAGFEKKMGPAVAVSSGGGASCRGCVGSFVKSTCHLSMNIGLHLNGTVKLVTRSYRRWFRRKEALAAAAFEQGMLQDFIRVRAEVIDNISNSRVLRSASERGADEATLIRNLTREMLALDTQSDLAAATESEPDPKPEEKSMSDPFLDAPLPPLDPDRALEPGKFNLPSLDEHLSQPEQTENPDQSS</sequence>
<evidence type="ECO:0000313" key="3">
    <source>
        <dbReference type="Proteomes" id="UP000799440"/>
    </source>
</evidence>
<reference evidence="2" key="1">
    <citation type="journal article" date="2020" name="Stud. Mycol.">
        <title>101 Dothideomycetes genomes: a test case for predicting lifestyles and emergence of pathogens.</title>
        <authorList>
            <person name="Haridas S."/>
            <person name="Albert R."/>
            <person name="Binder M."/>
            <person name="Bloem J."/>
            <person name="Labutti K."/>
            <person name="Salamov A."/>
            <person name="Andreopoulos B."/>
            <person name="Baker S."/>
            <person name="Barry K."/>
            <person name="Bills G."/>
            <person name="Bluhm B."/>
            <person name="Cannon C."/>
            <person name="Castanera R."/>
            <person name="Culley D."/>
            <person name="Daum C."/>
            <person name="Ezra D."/>
            <person name="Gonzalez J."/>
            <person name="Henrissat B."/>
            <person name="Kuo A."/>
            <person name="Liang C."/>
            <person name="Lipzen A."/>
            <person name="Lutzoni F."/>
            <person name="Magnuson J."/>
            <person name="Mondo S."/>
            <person name="Nolan M."/>
            <person name="Ohm R."/>
            <person name="Pangilinan J."/>
            <person name="Park H.-J."/>
            <person name="Ramirez L."/>
            <person name="Alfaro M."/>
            <person name="Sun H."/>
            <person name="Tritt A."/>
            <person name="Yoshinaga Y."/>
            <person name="Zwiers L.-H."/>
            <person name="Turgeon B."/>
            <person name="Goodwin S."/>
            <person name="Spatafora J."/>
            <person name="Crous P."/>
            <person name="Grigoriev I."/>
        </authorList>
    </citation>
    <scope>NUCLEOTIDE SEQUENCE</scope>
    <source>
        <strain evidence="2">CBS 119925</strain>
    </source>
</reference>
<keyword evidence="3" id="KW-1185">Reference proteome</keyword>
<feature type="compositionally biased region" description="Polar residues" evidence="1">
    <location>
        <begin position="272"/>
        <end position="283"/>
    </location>
</feature>
<feature type="region of interest" description="Disordered" evidence="1">
    <location>
        <begin position="220"/>
        <end position="283"/>
    </location>
</feature>
<name>A0A6A6VEM8_9PLEO</name>
<proteinExistence type="predicted"/>
<dbReference type="Proteomes" id="UP000799440">
    <property type="component" value="Unassembled WGS sequence"/>
</dbReference>
<feature type="compositionally biased region" description="Basic and acidic residues" evidence="1">
    <location>
        <begin position="229"/>
        <end position="238"/>
    </location>
</feature>
<evidence type="ECO:0000256" key="1">
    <source>
        <dbReference type="SAM" id="MobiDB-lite"/>
    </source>
</evidence>
<organism evidence="2 3">
    <name type="scientific">Sporormia fimetaria CBS 119925</name>
    <dbReference type="NCBI Taxonomy" id="1340428"/>
    <lineage>
        <taxon>Eukaryota</taxon>
        <taxon>Fungi</taxon>
        <taxon>Dikarya</taxon>
        <taxon>Ascomycota</taxon>
        <taxon>Pezizomycotina</taxon>
        <taxon>Dothideomycetes</taxon>
        <taxon>Pleosporomycetidae</taxon>
        <taxon>Pleosporales</taxon>
        <taxon>Sporormiaceae</taxon>
        <taxon>Sporormia</taxon>
    </lineage>
</organism>